<proteinExistence type="predicted"/>
<dbReference type="SMART" id="SM00774">
    <property type="entry name" value="WRKY"/>
    <property type="match status" value="1"/>
</dbReference>
<dbReference type="AlphaFoldDB" id="A0AAW2KVV5"/>
<dbReference type="Gene3D" id="2.20.25.80">
    <property type="entry name" value="WRKY domain"/>
    <property type="match status" value="1"/>
</dbReference>
<dbReference type="PANTHER" id="PTHR31282">
    <property type="entry name" value="WRKY TRANSCRIPTION FACTOR 21-RELATED"/>
    <property type="match status" value="1"/>
</dbReference>
<dbReference type="PROSITE" id="PS50811">
    <property type="entry name" value="WRKY"/>
    <property type="match status" value="1"/>
</dbReference>
<evidence type="ECO:0000256" key="1">
    <source>
        <dbReference type="ARBA" id="ARBA00004123"/>
    </source>
</evidence>
<evidence type="ECO:0000256" key="3">
    <source>
        <dbReference type="ARBA" id="ARBA00023125"/>
    </source>
</evidence>
<feature type="region of interest" description="Disordered" evidence="6">
    <location>
        <begin position="279"/>
        <end position="304"/>
    </location>
</feature>
<dbReference type="InterPro" id="IPR003657">
    <property type="entry name" value="WRKY_dom"/>
</dbReference>
<gene>
    <name evidence="8" type="ORF">Sradi_5951000</name>
</gene>
<dbReference type="GO" id="GO:0043565">
    <property type="term" value="F:sequence-specific DNA binding"/>
    <property type="evidence" value="ECO:0007669"/>
    <property type="project" value="InterPro"/>
</dbReference>
<sequence length="362" mass="39966">MGALSSWVAAAAAPPPPPRIGGGSEWEKMIGELSRGREVADELRLMLRHTTAPLDATLVLPAAQSLVATILETFTHSLSILSPTPAAAAALSDEVSQLPPLKSEDCAETPPTKDRRGCYKRRRSSETSTIETASLSEDGHAWRKYGQKVILNAKHPRSYFRCTHKFDQDCQATKQVQRIEDDPPRFRTTYHGRHTCKNLFNSSPHHHHHHMMMMQDAAADDHDHSPIMWSFAAATHDDDHPKTTSLVMNDSSCSTAHINNTNAAGHHHELVVLKQENKELPEPQIKSSSSSSSSDATFVCPDHDPTKFDTMSSAPHHHQLGAFSPAASSDVYSCTESTHSMEMDMMSMAVNFDDFLDLQTLN</sequence>
<dbReference type="EMBL" id="JACGWJ010000027">
    <property type="protein sequence ID" value="KAL0310087.1"/>
    <property type="molecule type" value="Genomic_DNA"/>
</dbReference>
<keyword evidence="4" id="KW-0804">Transcription</keyword>
<keyword evidence="2" id="KW-0805">Transcription regulation</keyword>
<evidence type="ECO:0000256" key="5">
    <source>
        <dbReference type="ARBA" id="ARBA00023242"/>
    </source>
</evidence>
<dbReference type="InterPro" id="IPR044810">
    <property type="entry name" value="WRKY_plant"/>
</dbReference>
<evidence type="ECO:0000256" key="4">
    <source>
        <dbReference type="ARBA" id="ARBA00023163"/>
    </source>
</evidence>
<dbReference type="Pfam" id="PF03106">
    <property type="entry name" value="WRKY"/>
    <property type="match status" value="1"/>
</dbReference>
<evidence type="ECO:0000256" key="6">
    <source>
        <dbReference type="SAM" id="MobiDB-lite"/>
    </source>
</evidence>
<reference evidence="8" key="2">
    <citation type="journal article" date="2024" name="Plant">
        <title>Genomic evolution and insights into agronomic trait innovations of Sesamum species.</title>
        <authorList>
            <person name="Miao H."/>
            <person name="Wang L."/>
            <person name="Qu L."/>
            <person name="Liu H."/>
            <person name="Sun Y."/>
            <person name="Le M."/>
            <person name="Wang Q."/>
            <person name="Wei S."/>
            <person name="Zheng Y."/>
            <person name="Lin W."/>
            <person name="Duan Y."/>
            <person name="Cao H."/>
            <person name="Xiong S."/>
            <person name="Wang X."/>
            <person name="Wei L."/>
            <person name="Li C."/>
            <person name="Ma Q."/>
            <person name="Ju M."/>
            <person name="Zhao R."/>
            <person name="Li G."/>
            <person name="Mu C."/>
            <person name="Tian Q."/>
            <person name="Mei H."/>
            <person name="Zhang T."/>
            <person name="Gao T."/>
            <person name="Zhang H."/>
        </authorList>
    </citation>
    <scope>NUCLEOTIDE SEQUENCE</scope>
    <source>
        <strain evidence="8">G02</strain>
    </source>
</reference>
<reference evidence="8" key="1">
    <citation type="submission" date="2020-06" db="EMBL/GenBank/DDBJ databases">
        <authorList>
            <person name="Li T."/>
            <person name="Hu X."/>
            <person name="Zhang T."/>
            <person name="Song X."/>
            <person name="Zhang H."/>
            <person name="Dai N."/>
            <person name="Sheng W."/>
            <person name="Hou X."/>
            <person name="Wei L."/>
        </authorList>
    </citation>
    <scope>NUCLEOTIDE SEQUENCE</scope>
    <source>
        <strain evidence="8">G02</strain>
        <tissue evidence="8">Leaf</tissue>
    </source>
</reference>
<feature type="region of interest" description="Disordered" evidence="6">
    <location>
        <begin position="1"/>
        <end position="24"/>
    </location>
</feature>
<keyword evidence="3" id="KW-0238">DNA-binding</keyword>
<evidence type="ECO:0000256" key="2">
    <source>
        <dbReference type="ARBA" id="ARBA00023015"/>
    </source>
</evidence>
<protein>
    <submittedName>
        <fullName evidence="8">WRKY transcription factor 70</fullName>
    </submittedName>
</protein>
<comment type="caution">
    <text evidence="8">The sequence shown here is derived from an EMBL/GenBank/DDBJ whole genome shotgun (WGS) entry which is preliminary data.</text>
</comment>
<dbReference type="GO" id="GO:0003700">
    <property type="term" value="F:DNA-binding transcription factor activity"/>
    <property type="evidence" value="ECO:0007669"/>
    <property type="project" value="InterPro"/>
</dbReference>
<feature type="domain" description="WRKY" evidence="7">
    <location>
        <begin position="131"/>
        <end position="194"/>
    </location>
</feature>
<keyword evidence="5" id="KW-0539">Nucleus</keyword>
<dbReference type="SUPFAM" id="SSF118290">
    <property type="entry name" value="WRKY DNA-binding domain"/>
    <property type="match status" value="1"/>
</dbReference>
<evidence type="ECO:0000259" key="7">
    <source>
        <dbReference type="PROSITE" id="PS50811"/>
    </source>
</evidence>
<name>A0AAW2KVV5_SESRA</name>
<dbReference type="InterPro" id="IPR036576">
    <property type="entry name" value="WRKY_dom_sf"/>
</dbReference>
<organism evidence="8">
    <name type="scientific">Sesamum radiatum</name>
    <name type="common">Black benniseed</name>
    <dbReference type="NCBI Taxonomy" id="300843"/>
    <lineage>
        <taxon>Eukaryota</taxon>
        <taxon>Viridiplantae</taxon>
        <taxon>Streptophyta</taxon>
        <taxon>Embryophyta</taxon>
        <taxon>Tracheophyta</taxon>
        <taxon>Spermatophyta</taxon>
        <taxon>Magnoliopsida</taxon>
        <taxon>eudicotyledons</taxon>
        <taxon>Gunneridae</taxon>
        <taxon>Pentapetalae</taxon>
        <taxon>asterids</taxon>
        <taxon>lamiids</taxon>
        <taxon>Lamiales</taxon>
        <taxon>Pedaliaceae</taxon>
        <taxon>Sesamum</taxon>
    </lineage>
</organism>
<comment type="subcellular location">
    <subcellularLocation>
        <location evidence="1">Nucleus</location>
    </subcellularLocation>
</comment>
<dbReference type="GO" id="GO:0005634">
    <property type="term" value="C:nucleus"/>
    <property type="evidence" value="ECO:0007669"/>
    <property type="project" value="UniProtKB-SubCell"/>
</dbReference>
<evidence type="ECO:0000313" key="8">
    <source>
        <dbReference type="EMBL" id="KAL0310087.1"/>
    </source>
</evidence>
<accession>A0AAW2KVV5</accession>
<feature type="region of interest" description="Disordered" evidence="6">
    <location>
        <begin position="101"/>
        <end position="133"/>
    </location>
</feature>